<accession>A0A4R1QUI5</accession>
<dbReference type="RefSeq" id="WP_031391451.1">
    <property type="nucleotide sequence ID" value="NZ_JPNB01000002.1"/>
</dbReference>
<feature type="transmembrane region" description="Helical" evidence="1">
    <location>
        <begin position="50"/>
        <end position="77"/>
    </location>
</feature>
<proteinExistence type="predicted"/>
<feature type="transmembrane region" description="Helical" evidence="1">
    <location>
        <begin position="12"/>
        <end position="30"/>
    </location>
</feature>
<feature type="transmembrane region" description="Helical" evidence="1">
    <location>
        <begin position="124"/>
        <end position="142"/>
    </location>
</feature>
<keyword evidence="3" id="KW-1185">Reference proteome</keyword>
<feature type="transmembrane region" description="Helical" evidence="1">
    <location>
        <begin position="97"/>
        <end position="118"/>
    </location>
</feature>
<evidence type="ECO:0000313" key="2">
    <source>
        <dbReference type="EMBL" id="TCL56843.1"/>
    </source>
</evidence>
<organism evidence="2 3">
    <name type="scientific">Kineothrix alysoides</name>
    <dbReference type="NCBI Taxonomy" id="1469948"/>
    <lineage>
        <taxon>Bacteria</taxon>
        <taxon>Bacillati</taxon>
        <taxon>Bacillota</taxon>
        <taxon>Clostridia</taxon>
        <taxon>Lachnospirales</taxon>
        <taxon>Lachnospiraceae</taxon>
        <taxon>Kineothrix</taxon>
    </lineage>
</organism>
<name>A0A4R1QUI5_9FIRM</name>
<keyword evidence="1" id="KW-1133">Transmembrane helix</keyword>
<keyword evidence="1" id="KW-0812">Transmembrane</keyword>
<dbReference type="STRING" id="1469948.GCA_000732725_02785"/>
<dbReference type="AlphaFoldDB" id="A0A4R1QUI5"/>
<dbReference type="InterPro" id="IPR038750">
    <property type="entry name" value="YczE/YyaS-like"/>
</dbReference>
<dbReference type="Pfam" id="PF19700">
    <property type="entry name" value="DUF6198"/>
    <property type="match status" value="1"/>
</dbReference>
<evidence type="ECO:0008006" key="4">
    <source>
        <dbReference type="Google" id="ProtNLM"/>
    </source>
</evidence>
<protein>
    <recommendedName>
        <fullName evidence="4">Membrane protein YczE</fullName>
    </recommendedName>
</protein>
<comment type="caution">
    <text evidence="2">The sequence shown here is derived from an EMBL/GenBank/DDBJ whole genome shotgun (WGS) entry which is preliminary data.</text>
</comment>
<keyword evidence="1" id="KW-0472">Membrane</keyword>
<dbReference type="OrthoDB" id="2040705at2"/>
<evidence type="ECO:0000313" key="3">
    <source>
        <dbReference type="Proteomes" id="UP000295718"/>
    </source>
</evidence>
<evidence type="ECO:0000256" key="1">
    <source>
        <dbReference type="SAM" id="Phobius"/>
    </source>
</evidence>
<dbReference type="Proteomes" id="UP000295718">
    <property type="component" value="Unassembled WGS sequence"/>
</dbReference>
<gene>
    <name evidence="2" type="ORF">EDD76_11015</name>
</gene>
<reference evidence="2 3" key="1">
    <citation type="submission" date="2019-03" db="EMBL/GenBank/DDBJ databases">
        <title>Genomic Encyclopedia of Type Strains, Phase IV (KMG-IV): sequencing the most valuable type-strain genomes for metagenomic binning, comparative biology and taxonomic classification.</title>
        <authorList>
            <person name="Goeker M."/>
        </authorList>
    </citation>
    <scope>NUCLEOTIDE SEQUENCE [LARGE SCALE GENOMIC DNA]</scope>
    <source>
        <strain evidence="2 3">DSM 100556</strain>
    </source>
</reference>
<sequence>MSIKIKKISVSLIMFILFGFGISLQIKSNIGQSMLNALALTLTDVSAAKIGTFVIGLFLSSTTLGILLAIGIINFPLEGFCITLSNLFHTKLTTVRFSLDAFFFGIILILVVFTHVPFYIREGTIISFILLSYLLGQSYKYAQKLSISQ</sequence>
<dbReference type="EMBL" id="SLUO01000010">
    <property type="protein sequence ID" value="TCL56843.1"/>
    <property type="molecule type" value="Genomic_DNA"/>
</dbReference>